<proteinExistence type="predicted"/>
<evidence type="ECO:0000259" key="1">
    <source>
        <dbReference type="Pfam" id="PF06722"/>
    </source>
</evidence>
<dbReference type="CDD" id="cd03784">
    <property type="entry name" value="GT1_Gtf-like"/>
    <property type="match status" value="1"/>
</dbReference>
<dbReference type="GO" id="GO:0017000">
    <property type="term" value="P:antibiotic biosynthetic process"/>
    <property type="evidence" value="ECO:0007669"/>
    <property type="project" value="UniProtKB-ARBA"/>
</dbReference>
<dbReference type="FunFam" id="3.40.50.2000:FF:000009">
    <property type="entry name" value="Sterol 3-beta-glucosyltransferase UGT80A2"/>
    <property type="match status" value="1"/>
</dbReference>
<evidence type="ECO:0000313" key="2">
    <source>
        <dbReference type="EMBL" id="ORJ23878.1"/>
    </source>
</evidence>
<name>A0A1X0WAR1_9GAMM</name>
<reference evidence="2 3" key="1">
    <citation type="journal article" date="2017" name="Int. J. Syst. Evol. Microbiol.">
        <title>Rouxiella badensis sp. nov. and Rouxiella silvae sp. nov. isolated from peat bog soil in Germany and emendation of the genus description.</title>
        <authorList>
            <person name="Le Fleche-Mateos A."/>
            <person name="Kugler J.H."/>
            <person name="Hansen S.H."/>
            <person name="Syldatk C."/>
            <person name="Hausmann R."/>
            <person name="Lomprez F."/>
            <person name="Vandenbogaert M."/>
            <person name="Manuguerra J.C."/>
            <person name="Grimont P.A."/>
        </authorList>
    </citation>
    <scope>NUCLEOTIDE SEQUENCE [LARGE SCALE GENOMIC DNA]</scope>
    <source>
        <strain evidence="2 3">DSM 100043</strain>
    </source>
</reference>
<dbReference type="GO" id="GO:0008194">
    <property type="term" value="F:UDP-glycosyltransferase activity"/>
    <property type="evidence" value="ECO:0007669"/>
    <property type="project" value="InterPro"/>
</dbReference>
<protein>
    <submittedName>
        <fullName evidence="2">Sterol 3-beta-glucosyltransferase</fullName>
    </submittedName>
</protein>
<evidence type="ECO:0000313" key="3">
    <source>
        <dbReference type="Proteomes" id="UP000192536"/>
    </source>
</evidence>
<keyword evidence="2" id="KW-0808">Transferase</keyword>
<dbReference type="RefSeq" id="WP_084913156.1">
    <property type="nucleotide sequence ID" value="NZ_MRWE01000040.1"/>
</dbReference>
<sequence>MKISIFTAGSMGDIRPFIVLGKRLQQMGHQCSIMSGERNEKIVTEEGLGYDRWDLDLPEARQVEQGLMDGDSARKAAKKMSGVVEKLMSLWVEQAVTAAKDSRLIIAANQAVPLAMSVGEKFDIPVVTTYFAPLTPSSSIPPFFLKKIVRLPGFINLAVWKLLRLVMWRFVAKSFTACRASLELPDWRWSGPWSDKSNGSRKILYAFSRHLVPRPKEWPEETIKITGNWFGEVSSTQTVSPELERFIAEGESPIYVGFGSMASSDPEGLTQKIINVIKRSGVRAVIMSGGGAISAEMIASARLPGVLCVDSVSHEWLFPRVKTVFHHGGGGTVAAAARAGTPQVIMPFIYDQFYWAWQLEELGVSGGSLDMKRVGEDDIENALNKSFSTEVVNRAKKLWQQVNQENGVDNTISELQHWGFL</sequence>
<dbReference type="InterPro" id="IPR002213">
    <property type="entry name" value="UDP_glucos_trans"/>
</dbReference>
<accession>A0A1X0WAR1</accession>
<dbReference type="InterPro" id="IPR050426">
    <property type="entry name" value="Glycosyltransferase_28"/>
</dbReference>
<gene>
    <name evidence="2" type="ORF">BS640_19145</name>
</gene>
<dbReference type="Gene3D" id="3.40.50.2000">
    <property type="entry name" value="Glycogen Phosphorylase B"/>
    <property type="match status" value="2"/>
</dbReference>
<dbReference type="AlphaFoldDB" id="A0A1X0WAR1"/>
<dbReference type="Proteomes" id="UP000192536">
    <property type="component" value="Unassembled WGS sequence"/>
</dbReference>
<comment type="caution">
    <text evidence="2">The sequence shown here is derived from an EMBL/GenBank/DDBJ whole genome shotgun (WGS) entry which is preliminary data.</text>
</comment>
<keyword evidence="3" id="KW-1185">Reference proteome</keyword>
<dbReference type="GO" id="GO:0016758">
    <property type="term" value="F:hexosyltransferase activity"/>
    <property type="evidence" value="ECO:0007669"/>
    <property type="project" value="UniProtKB-ARBA"/>
</dbReference>
<dbReference type="PANTHER" id="PTHR48050:SF13">
    <property type="entry name" value="STEROL 3-BETA-GLUCOSYLTRANSFERASE UGT80A2"/>
    <property type="match status" value="1"/>
</dbReference>
<feature type="domain" description="Erythromycin biosynthesis protein CIII-like C-terminal" evidence="1">
    <location>
        <begin position="303"/>
        <end position="387"/>
    </location>
</feature>
<dbReference type="PANTHER" id="PTHR48050">
    <property type="entry name" value="STEROL 3-BETA-GLUCOSYLTRANSFERASE"/>
    <property type="match status" value="1"/>
</dbReference>
<dbReference type="InterPro" id="IPR010610">
    <property type="entry name" value="EryCIII-like_C"/>
</dbReference>
<dbReference type="STRING" id="1646377.BS640_19145"/>
<organism evidence="2 3">
    <name type="scientific">Rouxiella badensis</name>
    <dbReference type="NCBI Taxonomy" id="1646377"/>
    <lineage>
        <taxon>Bacteria</taxon>
        <taxon>Pseudomonadati</taxon>
        <taxon>Pseudomonadota</taxon>
        <taxon>Gammaproteobacteria</taxon>
        <taxon>Enterobacterales</taxon>
        <taxon>Yersiniaceae</taxon>
        <taxon>Rouxiella</taxon>
    </lineage>
</organism>
<dbReference type="EMBL" id="MRWE01000040">
    <property type="protein sequence ID" value="ORJ23878.1"/>
    <property type="molecule type" value="Genomic_DNA"/>
</dbReference>
<dbReference type="SUPFAM" id="SSF53756">
    <property type="entry name" value="UDP-Glycosyltransferase/glycogen phosphorylase"/>
    <property type="match status" value="1"/>
</dbReference>
<dbReference type="Pfam" id="PF06722">
    <property type="entry name" value="EryCIII-like_C"/>
    <property type="match status" value="1"/>
</dbReference>